<keyword evidence="14" id="KW-0376">Hydrogen peroxide</keyword>
<feature type="site" description="Transition state stabilizer" evidence="12">
    <location>
        <position position="72"/>
    </location>
</feature>
<dbReference type="PRINTS" id="PR00458">
    <property type="entry name" value="PEROXIDASE"/>
</dbReference>
<organism evidence="16 17">
    <name type="scientific">Linum tenue</name>
    <dbReference type="NCBI Taxonomy" id="586396"/>
    <lineage>
        <taxon>Eukaryota</taxon>
        <taxon>Viridiplantae</taxon>
        <taxon>Streptophyta</taxon>
        <taxon>Embryophyta</taxon>
        <taxon>Tracheophyta</taxon>
        <taxon>Spermatophyta</taxon>
        <taxon>Magnoliopsida</taxon>
        <taxon>eudicotyledons</taxon>
        <taxon>Gunneridae</taxon>
        <taxon>Pentapetalae</taxon>
        <taxon>rosids</taxon>
        <taxon>fabids</taxon>
        <taxon>Malpighiales</taxon>
        <taxon>Linaceae</taxon>
        <taxon>Linum</taxon>
    </lineage>
</organism>
<dbReference type="GO" id="GO:0020037">
    <property type="term" value="F:heme binding"/>
    <property type="evidence" value="ECO:0007669"/>
    <property type="project" value="UniProtKB-UniRule"/>
</dbReference>
<proteinExistence type="inferred from homology"/>
<comment type="function">
    <text evidence="14">Removal of H(2)O(2), oxidation of toxic reductants, biosynthesis and degradation of lignin, suberization, auxin catabolism, response to environmental stresses such as wounding, pathogen attack and oxidative stress.</text>
</comment>
<keyword evidence="5 11" id="KW-0479">Metal-binding</keyword>
<comment type="similarity">
    <text evidence="14">Belongs to the peroxidase family. Classical plant (class III) peroxidase subfamily.</text>
</comment>
<keyword evidence="8 13" id="KW-1015">Disulfide bond</keyword>
<feature type="binding site" evidence="11">
    <location>
        <position position="82"/>
    </location>
    <ligand>
        <name>Ca(2+)</name>
        <dbReference type="ChEBI" id="CHEBI:29108"/>
        <label>1</label>
    </ligand>
</feature>
<feature type="disulfide bond" evidence="13">
    <location>
        <begin position="78"/>
        <end position="83"/>
    </location>
</feature>
<dbReference type="GO" id="GO:0005576">
    <property type="term" value="C:extracellular region"/>
    <property type="evidence" value="ECO:0007669"/>
    <property type="project" value="UniProtKB-SubCell"/>
</dbReference>
<dbReference type="Gene3D" id="1.10.520.10">
    <property type="match status" value="3"/>
</dbReference>
<feature type="binding site" evidence="11">
    <location>
        <position position="86"/>
    </location>
    <ligand>
        <name>Ca(2+)</name>
        <dbReference type="ChEBI" id="CHEBI:29108"/>
        <label>1</label>
    </ligand>
</feature>
<comment type="cofactor">
    <cofactor evidence="11 14">
        <name>Ca(2+)</name>
        <dbReference type="ChEBI" id="CHEBI:29108"/>
    </cofactor>
    <text evidence="11 14">Binds 2 calcium ions per subunit.</text>
</comment>
<evidence type="ECO:0000256" key="8">
    <source>
        <dbReference type="ARBA" id="ARBA00023157"/>
    </source>
</evidence>
<evidence type="ECO:0000313" key="17">
    <source>
        <dbReference type="Proteomes" id="UP001154282"/>
    </source>
</evidence>
<evidence type="ECO:0000256" key="13">
    <source>
        <dbReference type="PIRSR" id="PIRSR600823-5"/>
    </source>
</evidence>
<feature type="binding site" evidence="11">
    <location>
        <position position="98"/>
    </location>
    <ligand>
        <name>Ca(2+)</name>
        <dbReference type="ChEBI" id="CHEBI:29108"/>
        <label>1</label>
    </ligand>
</feature>
<comment type="catalytic activity">
    <reaction evidence="1 14">
        <text>2 a phenolic donor + H2O2 = 2 a phenolic radical donor + 2 H2O</text>
        <dbReference type="Rhea" id="RHEA:56136"/>
        <dbReference type="ChEBI" id="CHEBI:15377"/>
        <dbReference type="ChEBI" id="CHEBI:16240"/>
        <dbReference type="ChEBI" id="CHEBI:139520"/>
        <dbReference type="ChEBI" id="CHEBI:139521"/>
        <dbReference type="EC" id="1.11.1.7"/>
    </reaction>
</comment>
<evidence type="ECO:0000256" key="2">
    <source>
        <dbReference type="ARBA" id="ARBA00012313"/>
    </source>
</evidence>
<dbReference type="InterPro" id="IPR010255">
    <property type="entry name" value="Haem_peroxidase_sf"/>
</dbReference>
<evidence type="ECO:0000256" key="11">
    <source>
        <dbReference type="PIRSR" id="PIRSR600823-3"/>
    </source>
</evidence>
<dbReference type="GO" id="GO:0140825">
    <property type="term" value="F:lactoperoxidase activity"/>
    <property type="evidence" value="ECO:0007669"/>
    <property type="project" value="UniProtKB-EC"/>
</dbReference>
<dbReference type="EC" id="1.11.1.7" evidence="2 14"/>
<evidence type="ECO:0000256" key="9">
    <source>
        <dbReference type="PIRSR" id="PIRSR600823-1"/>
    </source>
</evidence>
<keyword evidence="4 14" id="KW-0349">Heme</keyword>
<keyword evidence="17" id="KW-1185">Reference proteome</keyword>
<evidence type="ECO:0000313" key="16">
    <source>
        <dbReference type="EMBL" id="CAI0396163.1"/>
    </source>
</evidence>
<reference evidence="16" key="1">
    <citation type="submission" date="2022-08" db="EMBL/GenBank/DDBJ databases">
        <authorList>
            <person name="Gutierrez-Valencia J."/>
        </authorList>
    </citation>
    <scope>NUCLEOTIDE SEQUENCE</scope>
</reference>
<dbReference type="PRINTS" id="PR00461">
    <property type="entry name" value="PLPEROXIDASE"/>
</dbReference>
<dbReference type="InterPro" id="IPR002016">
    <property type="entry name" value="Haem_peroxidase"/>
</dbReference>
<dbReference type="Pfam" id="PF00141">
    <property type="entry name" value="peroxidase"/>
    <property type="match status" value="2"/>
</dbReference>
<gene>
    <name evidence="16" type="ORF">LITE_LOCUS9002</name>
</gene>
<dbReference type="InterPro" id="IPR033905">
    <property type="entry name" value="Secretory_peroxidase"/>
</dbReference>
<feature type="active site" description="Proton acceptor" evidence="9">
    <location>
        <position position="76"/>
    </location>
</feature>
<feature type="binding site" evidence="10">
    <location>
        <position position="137"/>
    </location>
    <ligand>
        <name>substrate</name>
    </ligand>
</feature>
<dbReference type="PROSITE" id="PS50873">
    <property type="entry name" value="PEROXIDASE_4"/>
    <property type="match status" value="1"/>
</dbReference>
<dbReference type="GO" id="GO:0006979">
    <property type="term" value="P:response to oxidative stress"/>
    <property type="evidence" value="ECO:0007669"/>
    <property type="project" value="UniProtKB-UniRule"/>
</dbReference>
<evidence type="ECO:0000256" key="6">
    <source>
        <dbReference type="ARBA" id="ARBA00023002"/>
    </source>
</evidence>
<comment type="subcellular location">
    <subcellularLocation>
        <location evidence="14">Secreted</location>
    </subcellularLocation>
</comment>
<keyword evidence="7 14" id="KW-0408">Iron</keyword>
<comment type="caution">
    <text evidence="16">The sequence shown here is derived from an EMBL/GenBank/DDBJ whole genome shotgun (WGS) entry which is preliminary data.</text>
</comment>
<dbReference type="Proteomes" id="UP001154282">
    <property type="component" value="Unassembled WGS sequence"/>
</dbReference>
<dbReference type="SUPFAM" id="SSF48113">
    <property type="entry name" value="Heme-dependent peroxidases"/>
    <property type="match status" value="1"/>
</dbReference>
<evidence type="ECO:0000256" key="7">
    <source>
        <dbReference type="ARBA" id="ARBA00023004"/>
    </source>
</evidence>
<feature type="chain" id="PRO_5043093441" description="Peroxidase" evidence="14">
    <location>
        <begin position="34"/>
        <end position="280"/>
    </location>
</feature>
<dbReference type="CDD" id="cd00693">
    <property type="entry name" value="secretory_peroxidase"/>
    <property type="match status" value="1"/>
</dbReference>
<keyword evidence="14" id="KW-0964">Secreted</keyword>
<evidence type="ECO:0000256" key="1">
    <source>
        <dbReference type="ARBA" id="ARBA00000189"/>
    </source>
</evidence>
<dbReference type="GO" id="GO:0042744">
    <property type="term" value="P:hydrogen peroxide catabolic process"/>
    <property type="evidence" value="ECO:0007669"/>
    <property type="project" value="UniProtKB-KW"/>
</dbReference>
<sequence>MRKRDMAVQKRVVSILFIQLLLHVVLNPNRASGAGLRTGFYDETCPDAEAIAFETLRKAVSKDRTVAAAVLRLHYHDCFVRGCEASVLLDGAKKGDAEKDASVNFQLKRTDGPFWKVETGHRDGRVSLSTEADESMPFSFFNITRLKQNFASKGLTKKDLLYNFTGRGDAEPSLDPTYASELRKKCKPDGAGAGIELDRKSSRTFDTHFYEGVTQTRGLLISDAALLDDSATRAYVERQSSYGVGASFGRDFGESMVRMGGIGVLTGNQGEIRKRCGFVN</sequence>
<dbReference type="InterPro" id="IPR000823">
    <property type="entry name" value="Peroxidase_pln"/>
</dbReference>
<protein>
    <recommendedName>
        <fullName evidence="2 14">Peroxidase</fullName>
        <ecNumber evidence="2 14">1.11.1.7</ecNumber>
    </recommendedName>
</protein>
<accession>A0AAV0IGN6</accession>
<feature type="binding site" evidence="11">
    <location>
        <position position="198"/>
    </location>
    <ligand>
        <name>Ca(2+)</name>
        <dbReference type="ChEBI" id="CHEBI:29108"/>
        <label>2</label>
    </ligand>
</feature>
<feature type="signal peptide" evidence="14">
    <location>
        <begin position="1"/>
        <end position="33"/>
    </location>
</feature>
<evidence type="ECO:0000256" key="10">
    <source>
        <dbReference type="PIRSR" id="PIRSR600823-2"/>
    </source>
</evidence>
<dbReference type="EMBL" id="CAMGYJ010000003">
    <property type="protein sequence ID" value="CAI0396163.1"/>
    <property type="molecule type" value="Genomic_DNA"/>
</dbReference>
<evidence type="ECO:0000256" key="12">
    <source>
        <dbReference type="PIRSR" id="PIRSR600823-4"/>
    </source>
</evidence>
<feature type="binding site" evidence="11">
    <location>
        <position position="206"/>
    </location>
    <ligand>
        <name>Ca(2+)</name>
        <dbReference type="ChEBI" id="CHEBI:29108"/>
        <label>2</label>
    </ligand>
</feature>
<dbReference type="GO" id="GO:0046872">
    <property type="term" value="F:metal ion binding"/>
    <property type="evidence" value="ECO:0007669"/>
    <property type="project" value="UniProtKB-UniRule"/>
</dbReference>
<feature type="binding site" evidence="11">
    <location>
        <position position="80"/>
    </location>
    <ligand>
        <name>Ca(2+)</name>
        <dbReference type="ChEBI" id="CHEBI:29108"/>
        <label>1</label>
    </ligand>
</feature>
<keyword evidence="3 14" id="KW-0575">Peroxidase</keyword>
<evidence type="ECO:0000256" key="3">
    <source>
        <dbReference type="ARBA" id="ARBA00022559"/>
    </source>
</evidence>
<feature type="binding site" evidence="11">
    <location>
        <position position="77"/>
    </location>
    <ligand>
        <name>Ca(2+)</name>
        <dbReference type="ChEBI" id="CHEBI:29108"/>
        <label>1</label>
    </ligand>
</feature>
<evidence type="ECO:0000256" key="5">
    <source>
        <dbReference type="ARBA" id="ARBA00022723"/>
    </source>
</evidence>
<dbReference type="Gene3D" id="1.10.420.10">
    <property type="entry name" value="Peroxidase, domain 2"/>
    <property type="match status" value="2"/>
</dbReference>
<evidence type="ECO:0000256" key="4">
    <source>
        <dbReference type="ARBA" id="ARBA00022617"/>
    </source>
</evidence>
<feature type="domain" description="Plant heme peroxidase family profile" evidence="15">
    <location>
        <begin position="35"/>
        <end position="280"/>
    </location>
</feature>
<keyword evidence="11 14" id="KW-0106">Calcium</keyword>
<dbReference type="AlphaFoldDB" id="A0AAV0IGN6"/>
<dbReference type="PANTHER" id="PTHR31235">
    <property type="entry name" value="PEROXIDASE 25-RELATED"/>
    <property type="match status" value="1"/>
</dbReference>
<keyword evidence="14" id="KW-0732">Signal</keyword>
<name>A0AAV0IGN6_9ROSI</name>
<evidence type="ECO:0000259" key="15">
    <source>
        <dbReference type="PROSITE" id="PS50873"/>
    </source>
</evidence>
<keyword evidence="6 14" id="KW-0560">Oxidoreductase</keyword>
<comment type="cofactor">
    <cofactor evidence="14">
        <name>heme b</name>
        <dbReference type="ChEBI" id="CHEBI:60344"/>
    </cofactor>
    <text evidence="14">Binds 1 heme b (iron(II)-protoporphyrin IX) group per subunit.</text>
</comment>
<evidence type="ECO:0000256" key="14">
    <source>
        <dbReference type="RuleBase" id="RU362060"/>
    </source>
</evidence>